<name>A0ABQ8TXY7_PERAM</name>
<protein>
    <submittedName>
        <fullName evidence="2">Uncharacterized protein</fullName>
    </submittedName>
</protein>
<reference evidence="2 3" key="1">
    <citation type="journal article" date="2022" name="Allergy">
        <title>Genome assembly and annotation of Periplaneta americana reveal a comprehensive cockroach allergen profile.</title>
        <authorList>
            <person name="Wang L."/>
            <person name="Xiong Q."/>
            <person name="Saelim N."/>
            <person name="Wang L."/>
            <person name="Nong W."/>
            <person name="Wan A.T."/>
            <person name="Shi M."/>
            <person name="Liu X."/>
            <person name="Cao Q."/>
            <person name="Hui J.H.L."/>
            <person name="Sookrung N."/>
            <person name="Leung T.F."/>
            <person name="Tungtrongchitr A."/>
            <person name="Tsui S.K.W."/>
        </authorList>
    </citation>
    <scope>NUCLEOTIDE SEQUENCE [LARGE SCALE GENOMIC DNA]</scope>
    <source>
        <strain evidence="2">PWHHKU_190912</strain>
    </source>
</reference>
<gene>
    <name evidence="2" type="ORF">ANN_01800</name>
</gene>
<accession>A0ABQ8TXY7</accession>
<proteinExistence type="predicted"/>
<evidence type="ECO:0000313" key="2">
    <source>
        <dbReference type="EMBL" id="KAJ4450379.1"/>
    </source>
</evidence>
<feature type="region of interest" description="Disordered" evidence="1">
    <location>
        <begin position="85"/>
        <end position="105"/>
    </location>
</feature>
<dbReference type="EMBL" id="JAJSOF020000003">
    <property type="protein sequence ID" value="KAJ4450379.1"/>
    <property type="molecule type" value="Genomic_DNA"/>
</dbReference>
<feature type="compositionally biased region" description="Basic and acidic residues" evidence="1">
    <location>
        <begin position="41"/>
        <end position="54"/>
    </location>
</feature>
<dbReference type="Proteomes" id="UP001148838">
    <property type="component" value="Unassembled WGS sequence"/>
</dbReference>
<feature type="region of interest" description="Disordered" evidence="1">
    <location>
        <begin position="1"/>
        <end position="59"/>
    </location>
</feature>
<evidence type="ECO:0000256" key="1">
    <source>
        <dbReference type="SAM" id="MobiDB-lite"/>
    </source>
</evidence>
<organism evidence="2 3">
    <name type="scientific">Periplaneta americana</name>
    <name type="common">American cockroach</name>
    <name type="synonym">Blatta americana</name>
    <dbReference type="NCBI Taxonomy" id="6978"/>
    <lineage>
        <taxon>Eukaryota</taxon>
        <taxon>Metazoa</taxon>
        <taxon>Ecdysozoa</taxon>
        <taxon>Arthropoda</taxon>
        <taxon>Hexapoda</taxon>
        <taxon>Insecta</taxon>
        <taxon>Pterygota</taxon>
        <taxon>Neoptera</taxon>
        <taxon>Polyneoptera</taxon>
        <taxon>Dictyoptera</taxon>
        <taxon>Blattodea</taxon>
        <taxon>Blattoidea</taxon>
        <taxon>Blattidae</taxon>
        <taxon>Blattinae</taxon>
        <taxon>Periplaneta</taxon>
    </lineage>
</organism>
<keyword evidence="3" id="KW-1185">Reference proteome</keyword>
<sequence>MAGLCEGGNEPPGSLKASKGNSEEGNAKAHNGISRMFPSLKSHDTLPSDLEVKGSSRHCNQTSIRKVNAIRSTFERREFDFACTMSQEGATVPLKERSSVEKSPI</sequence>
<comment type="caution">
    <text evidence="2">The sequence shown here is derived from an EMBL/GenBank/DDBJ whole genome shotgun (WGS) entry which is preliminary data.</text>
</comment>
<evidence type="ECO:0000313" key="3">
    <source>
        <dbReference type="Proteomes" id="UP001148838"/>
    </source>
</evidence>
<feature type="compositionally biased region" description="Basic and acidic residues" evidence="1">
    <location>
        <begin position="94"/>
        <end position="105"/>
    </location>
</feature>